<reference evidence="1" key="1">
    <citation type="journal article" date="2023" name="G3 (Bethesda)">
        <title>Whole genome assembly and annotation of the endangered Caribbean coral Acropora cervicornis.</title>
        <authorList>
            <person name="Selwyn J.D."/>
            <person name="Vollmer S.V."/>
        </authorList>
    </citation>
    <scope>NUCLEOTIDE SEQUENCE</scope>
    <source>
        <strain evidence="1">K2</strain>
    </source>
</reference>
<evidence type="ECO:0000313" key="2">
    <source>
        <dbReference type="Proteomes" id="UP001249851"/>
    </source>
</evidence>
<dbReference type="PANTHER" id="PTHR46880">
    <property type="entry name" value="RAS-ASSOCIATING DOMAIN-CONTAINING PROTEIN"/>
    <property type="match status" value="1"/>
</dbReference>
<organism evidence="1 2">
    <name type="scientific">Acropora cervicornis</name>
    <name type="common">Staghorn coral</name>
    <dbReference type="NCBI Taxonomy" id="6130"/>
    <lineage>
        <taxon>Eukaryota</taxon>
        <taxon>Metazoa</taxon>
        <taxon>Cnidaria</taxon>
        <taxon>Anthozoa</taxon>
        <taxon>Hexacorallia</taxon>
        <taxon>Scleractinia</taxon>
        <taxon>Astrocoeniina</taxon>
        <taxon>Acroporidae</taxon>
        <taxon>Acropora</taxon>
    </lineage>
</organism>
<comment type="caution">
    <text evidence="1">The sequence shown here is derived from an EMBL/GenBank/DDBJ whole genome shotgun (WGS) entry which is preliminary data.</text>
</comment>
<dbReference type="Proteomes" id="UP001249851">
    <property type="component" value="Unassembled WGS sequence"/>
</dbReference>
<name>A0AAD9VD09_ACRCE</name>
<gene>
    <name evidence="1" type="ORF">P5673_005675</name>
</gene>
<sequence length="140" mass="15870">MASETLSLKRVFSPPLNQEKHWYALNSPLCCSKPAFCSTSTLYWLAKEEMANKKFLLLFTLLQMLGLENMTHFHHRSAGVLKQRVVEALRESKAFGLLVDEVMDISPMEQLIGFAQYDGEAMVKFLFVDNVFEDSSSANA</sequence>
<protein>
    <submittedName>
        <fullName evidence="1">Uncharacterized protein</fullName>
    </submittedName>
</protein>
<reference evidence="1" key="2">
    <citation type="journal article" date="2023" name="Science">
        <title>Genomic signatures of disease resistance in endangered staghorn corals.</title>
        <authorList>
            <person name="Vollmer S.V."/>
            <person name="Selwyn J.D."/>
            <person name="Despard B.A."/>
            <person name="Roesel C.L."/>
        </authorList>
    </citation>
    <scope>NUCLEOTIDE SEQUENCE</scope>
    <source>
        <strain evidence="1">K2</strain>
    </source>
</reference>
<dbReference type="EMBL" id="JARQWQ010000009">
    <property type="protein sequence ID" value="KAK2569824.1"/>
    <property type="molecule type" value="Genomic_DNA"/>
</dbReference>
<accession>A0AAD9VD09</accession>
<evidence type="ECO:0000313" key="1">
    <source>
        <dbReference type="EMBL" id="KAK2569824.1"/>
    </source>
</evidence>
<dbReference type="PANTHER" id="PTHR46880:SF5">
    <property type="entry name" value="DUF4371 DOMAIN-CONTAINING PROTEIN"/>
    <property type="match status" value="1"/>
</dbReference>
<keyword evidence="2" id="KW-1185">Reference proteome</keyword>
<proteinExistence type="predicted"/>
<dbReference type="AlphaFoldDB" id="A0AAD9VD09"/>